<dbReference type="Gene3D" id="3.20.20.140">
    <property type="entry name" value="Metal-dependent hydrolases"/>
    <property type="match status" value="1"/>
</dbReference>
<evidence type="ECO:0000313" key="2">
    <source>
        <dbReference type="EMBL" id="PRX18566.1"/>
    </source>
</evidence>
<dbReference type="InterPro" id="IPR051781">
    <property type="entry name" value="Metallo-dep_Hydrolase"/>
</dbReference>
<dbReference type="InterPro" id="IPR032466">
    <property type="entry name" value="Metal_Hydrolase"/>
</dbReference>
<dbReference type="RefSeq" id="WP_249037967.1">
    <property type="nucleotide sequence ID" value="NZ_PVMZ01000012.1"/>
</dbReference>
<keyword evidence="3" id="KW-1185">Reference proteome</keyword>
<comment type="caution">
    <text evidence="2">The sequence shown here is derived from an EMBL/GenBank/DDBJ whole genome shotgun (WGS) entry which is preliminary data.</text>
</comment>
<dbReference type="Proteomes" id="UP000239415">
    <property type="component" value="Unassembled WGS sequence"/>
</dbReference>
<protein>
    <submittedName>
        <fullName evidence="2">Imidazolonepropionase-like amidohydrolase</fullName>
    </submittedName>
</protein>
<keyword evidence="2" id="KW-0378">Hydrolase</keyword>
<dbReference type="PANTHER" id="PTHR43135:SF3">
    <property type="entry name" value="ALPHA-D-RIBOSE 1-METHYLPHOSPHONATE 5-TRIPHOSPHATE DIPHOSPHATASE"/>
    <property type="match status" value="1"/>
</dbReference>
<sequence>MSTESSSISPDVCENATAPFPAAGGGRAGAADACCGGSGSAGACGLAALRRNSTGPRPTVTVAEETEIPPTPTARGAADSPTTGAVTGVAAGSAAGAVTGVAAGSAAGAVTGVAAGSAAGAVTGVAAGSAAGAVTGTAVGTTTDAVSDPAVGSAVGAGVVGSTAGGGAGGAIGKAAGSAARGAVAALAGGNGRVEWLLADSVWWGGRLRKGVALRVAPDGVVKPVPAELAPGGEDTRRFPGTLLPGLVDAHVHSALVDLGTVRAGGIAEVWDLGGVPSTVAEFAGRAVRADSGLPRVRYAGPFLTAPGGYPSDRPWAPAGSWREIGGEADARAAVDEAGAAGARLIKVTAHAGGPRLPLPVLKAVVKAAHAADLPVVVHAEGPGTVAEAYAAGADVLAHTPWTEPVDDALLRACAERMSWISTLDIHGWGDPDPAREVAVGNLRRFIGHGGTVRYGTDLGNGPLPLGVNAREIRLLQSAGLTPDAVLTAMTESDSSTISWLPAGLDLDVERFPDALATARVLDASVRPRQI</sequence>
<dbReference type="GO" id="GO:0016787">
    <property type="term" value="F:hydrolase activity"/>
    <property type="evidence" value="ECO:0007669"/>
    <property type="project" value="UniProtKB-KW"/>
</dbReference>
<dbReference type="PANTHER" id="PTHR43135">
    <property type="entry name" value="ALPHA-D-RIBOSE 1-METHYLPHOSPHONATE 5-TRIPHOSPHATE DIPHOSPHATASE"/>
    <property type="match status" value="1"/>
</dbReference>
<evidence type="ECO:0000256" key="1">
    <source>
        <dbReference type="SAM" id="MobiDB-lite"/>
    </source>
</evidence>
<dbReference type="EMBL" id="PVMZ01000012">
    <property type="protein sequence ID" value="PRX18566.1"/>
    <property type="molecule type" value="Genomic_DNA"/>
</dbReference>
<gene>
    <name evidence="2" type="ORF">CLV67_11240</name>
</gene>
<organism evidence="2 3">
    <name type="scientific">Actinoplanes italicus</name>
    <dbReference type="NCBI Taxonomy" id="113567"/>
    <lineage>
        <taxon>Bacteria</taxon>
        <taxon>Bacillati</taxon>
        <taxon>Actinomycetota</taxon>
        <taxon>Actinomycetes</taxon>
        <taxon>Micromonosporales</taxon>
        <taxon>Micromonosporaceae</taxon>
        <taxon>Actinoplanes</taxon>
    </lineage>
</organism>
<dbReference type="AlphaFoldDB" id="A0A2T0K6C8"/>
<evidence type="ECO:0000313" key="3">
    <source>
        <dbReference type="Proteomes" id="UP000239415"/>
    </source>
</evidence>
<accession>A0A2T0K6C8</accession>
<proteinExistence type="predicted"/>
<feature type="region of interest" description="Disordered" evidence="1">
    <location>
        <begin position="53"/>
        <end position="83"/>
    </location>
</feature>
<dbReference type="SUPFAM" id="SSF51556">
    <property type="entry name" value="Metallo-dependent hydrolases"/>
    <property type="match status" value="1"/>
</dbReference>
<reference evidence="2 3" key="1">
    <citation type="submission" date="2018-03" db="EMBL/GenBank/DDBJ databases">
        <title>Genomic Encyclopedia of Archaeal and Bacterial Type Strains, Phase II (KMG-II): from individual species to whole genera.</title>
        <authorList>
            <person name="Goeker M."/>
        </authorList>
    </citation>
    <scope>NUCLEOTIDE SEQUENCE [LARGE SCALE GENOMIC DNA]</scope>
    <source>
        <strain evidence="2 3">DSM 43146</strain>
    </source>
</reference>
<name>A0A2T0K6C8_9ACTN</name>